<dbReference type="SFLD" id="SFLDG01067">
    <property type="entry name" value="SPASM/twitch_domain_containing"/>
    <property type="match status" value="1"/>
</dbReference>
<dbReference type="InterPro" id="IPR007197">
    <property type="entry name" value="rSAM"/>
</dbReference>
<dbReference type="PROSITE" id="PS51918">
    <property type="entry name" value="RADICAL_SAM"/>
    <property type="match status" value="1"/>
</dbReference>
<sequence length="372" mass="42484">MTSLIDRMCLLFVTHQCNLNCVYCYEKFKSPKRMTLETAKRVLADELRVFEERATGGTLTIDFMGGEPLLNFDVIRETCRWLWESYPNAPYRPEMRTNGTALTPESMKWLEENRSRIRVGLSLDGVAELQDMNRSGSSSKIPVEFFLRNWPDIPLKTTISPQSLSLLASSAINFHERGIPFSLTLAQGVDWGDEAPQLLKEQLLTLADYYTEHPELKPEPSLFVDDFRGLSRSDPPSFPMCGTREEIVAYNADGERSICHLFTEPTIGIELAKLYRDKTNTPTILPEDPDCAPCPARPICKRCPGFNLVATGSLHLQDKRVCRMMRTLVHVNCIIWLKKNEQRALRGELDEEEMQLLRWALDHLEPTDPSLT</sequence>
<dbReference type="SUPFAM" id="SSF102114">
    <property type="entry name" value="Radical SAM enzymes"/>
    <property type="match status" value="1"/>
</dbReference>
<dbReference type="PANTHER" id="PTHR43273">
    <property type="entry name" value="ANAEROBIC SULFATASE-MATURATING ENZYME HOMOLOG ASLB-RELATED"/>
    <property type="match status" value="1"/>
</dbReference>
<dbReference type="PANTHER" id="PTHR43273:SF3">
    <property type="entry name" value="ANAEROBIC SULFATASE-MATURATING ENZYME HOMOLOG ASLB-RELATED"/>
    <property type="match status" value="1"/>
</dbReference>
<organism evidence="9 10">
    <name type="scientific">Candidatus Akkermansia intestinigallinarum</name>
    <dbReference type="NCBI Taxonomy" id="2838431"/>
    <lineage>
        <taxon>Bacteria</taxon>
        <taxon>Pseudomonadati</taxon>
        <taxon>Verrucomicrobiota</taxon>
        <taxon>Verrucomicrobiia</taxon>
        <taxon>Verrucomicrobiales</taxon>
        <taxon>Akkermansiaceae</taxon>
        <taxon>Akkermansia</taxon>
    </lineage>
</organism>
<evidence type="ECO:0000256" key="5">
    <source>
        <dbReference type="ARBA" id="ARBA00023004"/>
    </source>
</evidence>
<dbReference type="CDD" id="cd01335">
    <property type="entry name" value="Radical_SAM"/>
    <property type="match status" value="1"/>
</dbReference>
<keyword evidence="3" id="KW-0949">S-adenosyl-L-methionine</keyword>
<dbReference type="PROSITE" id="PS01305">
    <property type="entry name" value="MOAA_NIFB_PQQE"/>
    <property type="match status" value="1"/>
</dbReference>
<dbReference type="SFLD" id="SFLDG01384">
    <property type="entry name" value="thioether_bond_formation_requi"/>
    <property type="match status" value="1"/>
</dbReference>
<comment type="similarity">
    <text evidence="7">Belongs to the radical SAM superfamily. Anaerobic sulfatase-maturating enzyme family.</text>
</comment>
<protein>
    <submittedName>
        <fullName evidence="9">Radical SAM protein</fullName>
    </submittedName>
</protein>
<evidence type="ECO:0000256" key="1">
    <source>
        <dbReference type="ARBA" id="ARBA00001966"/>
    </source>
</evidence>
<evidence type="ECO:0000256" key="6">
    <source>
        <dbReference type="ARBA" id="ARBA00023014"/>
    </source>
</evidence>
<dbReference type="AlphaFoldDB" id="A0A9D1VC07"/>
<dbReference type="Pfam" id="PF04055">
    <property type="entry name" value="Radical_SAM"/>
    <property type="match status" value="1"/>
</dbReference>
<dbReference type="InterPro" id="IPR023867">
    <property type="entry name" value="Sulphatase_maturase_rSAM"/>
</dbReference>
<dbReference type="InterPro" id="IPR013785">
    <property type="entry name" value="Aldolase_TIM"/>
</dbReference>
<evidence type="ECO:0000259" key="8">
    <source>
        <dbReference type="PROSITE" id="PS51918"/>
    </source>
</evidence>
<name>A0A9D1VC07_9BACT</name>
<dbReference type="SFLD" id="SFLDS00029">
    <property type="entry name" value="Radical_SAM"/>
    <property type="match status" value="1"/>
</dbReference>
<reference evidence="9" key="2">
    <citation type="submission" date="2021-04" db="EMBL/GenBank/DDBJ databases">
        <authorList>
            <person name="Gilroy R."/>
        </authorList>
    </citation>
    <scope>NUCLEOTIDE SEQUENCE</scope>
    <source>
        <strain evidence="9">14975</strain>
    </source>
</reference>
<keyword evidence="5" id="KW-0408">Iron</keyword>
<evidence type="ECO:0000256" key="4">
    <source>
        <dbReference type="ARBA" id="ARBA00022723"/>
    </source>
</evidence>
<dbReference type="GO" id="GO:0046872">
    <property type="term" value="F:metal ion binding"/>
    <property type="evidence" value="ECO:0007669"/>
    <property type="project" value="UniProtKB-KW"/>
</dbReference>
<comment type="cofactor">
    <cofactor evidence="1">
        <name>[4Fe-4S] cluster</name>
        <dbReference type="ChEBI" id="CHEBI:49883"/>
    </cofactor>
</comment>
<comment type="caution">
    <text evidence="9">The sequence shown here is derived from an EMBL/GenBank/DDBJ whole genome shotgun (WGS) entry which is preliminary data.</text>
</comment>
<feature type="domain" description="Radical SAM core" evidence="8">
    <location>
        <begin position="2"/>
        <end position="219"/>
    </location>
</feature>
<dbReference type="Gene3D" id="3.20.20.70">
    <property type="entry name" value="Aldolase class I"/>
    <property type="match status" value="1"/>
</dbReference>
<keyword evidence="6" id="KW-0411">Iron-sulfur</keyword>
<dbReference type="GO" id="GO:0016491">
    <property type="term" value="F:oxidoreductase activity"/>
    <property type="evidence" value="ECO:0007669"/>
    <property type="project" value="InterPro"/>
</dbReference>
<dbReference type="InterPro" id="IPR058240">
    <property type="entry name" value="rSAM_sf"/>
</dbReference>
<dbReference type="EMBL" id="DXFQ01000122">
    <property type="protein sequence ID" value="HIX20265.1"/>
    <property type="molecule type" value="Genomic_DNA"/>
</dbReference>
<keyword evidence="4" id="KW-0479">Metal-binding</keyword>
<gene>
    <name evidence="9" type="ORF">H9862_06675</name>
</gene>
<dbReference type="InterPro" id="IPR000385">
    <property type="entry name" value="MoaA_NifB_PqqE_Fe-S-bd_CS"/>
</dbReference>
<accession>A0A9D1VC07</accession>
<reference evidence="9" key="1">
    <citation type="journal article" date="2021" name="PeerJ">
        <title>Extensive microbial diversity within the chicken gut microbiome revealed by metagenomics and culture.</title>
        <authorList>
            <person name="Gilroy R."/>
            <person name="Ravi A."/>
            <person name="Getino M."/>
            <person name="Pursley I."/>
            <person name="Horton D.L."/>
            <person name="Alikhan N.F."/>
            <person name="Baker D."/>
            <person name="Gharbi K."/>
            <person name="Hall N."/>
            <person name="Watson M."/>
            <person name="Adriaenssens E.M."/>
            <person name="Foster-Nyarko E."/>
            <person name="Jarju S."/>
            <person name="Secka A."/>
            <person name="Antonio M."/>
            <person name="Oren A."/>
            <person name="Chaudhuri R.R."/>
            <person name="La Ragione R."/>
            <person name="Hildebrand F."/>
            <person name="Pallen M.J."/>
        </authorList>
    </citation>
    <scope>NUCLEOTIDE SEQUENCE</scope>
    <source>
        <strain evidence="9">14975</strain>
    </source>
</reference>
<dbReference type="GO" id="GO:0051539">
    <property type="term" value="F:4 iron, 4 sulfur cluster binding"/>
    <property type="evidence" value="ECO:0007669"/>
    <property type="project" value="UniProtKB-KW"/>
</dbReference>
<evidence type="ECO:0000256" key="2">
    <source>
        <dbReference type="ARBA" id="ARBA00022485"/>
    </source>
</evidence>
<proteinExistence type="inferred from homology"/>
<evidence type="ECO:0000256" key="3">
    <source>
        <dbReference type="ARBA" id="ARBA00022691"/>
    </source>
</evidence>
<dbReference type="Proteomes" id="UP000823964">
    <property type="component" value="Unassembled WGS sequence"/>
</dbReference>
<evidence type="ECO:0000313" key="9">
    <source>
        <dbReference type="EMBL" id="HIX20265.1"/>
    </source>
</evidence>
<keyword evidence="2" id="KW-0004">4Fe-4S</keyword>
<evidence type="ECO:0000256" key="7">
    <source>
        <dbReference type="ARBA" id="ARBA00023601"/>
    </source>
</evidence>
<dbReference type="SFLD" id="SFLDG01386">
    <property type="entry name" value="main_SPASM_domain-containing"/>
    <property type="match status" value="1"/>
</dbReference>
<evidence type="ECO:0000313" key="10">
    <source>
        <dbReference type="Proteomes" id="UP000823964"/>
    </source>
</evidence>